<keyword evidence="2" id="KW-0723">Serine/threonine-protein kinase</keyword>
<dbReference type="EMBL" id="CP000246">
    <property type="protein sequence ID" value="ABG82630.1"/>
    <property type="molecule type" value="Genomic_DNA"/>
</dbReference>
<dbReference type="STRING" id="195103.CPF_1991"/>
<keyword evidence="3" id="KW-0808">Transferase</keyword>
<feature type="transmembrane region" description="Helical" evidence="11">
    <location>
        <begin position="348"/>
        <end position="367"/>
    </location>
</feature>
<feature type="compositionally biased region" description="Acidic residues" evidence="10">
    <location>
        <begin position="306"/>
        <end position="329"/>
    </location>
</feature>
<evidence type="ECO:0000256" key="1">
    <source>
        <dbReference type="ARBA" id="ARBA00012513"/>
    </source>
</evidence>
<dbReference type="Pfam" id="PF03793">
    <property type="entry name" value="PASTA"/>
    <property type="match status" value="4"/>
</dbReference>
<dbReference type="SUPFAM" id="SSF56112">
    <property type="entry name" value="Protein kinase-like (PK-like)"/>
    <property type="match status" value="1"/>
</dbReference>
<evidence type="ECO:0000256" key="6">
    <source>
        <dbReference type="ARBA" id="ARBA00022840"/>
    </source>
</evidence>
<keyword evidence="11" id="KW-1133">Transmembrane helix</keyword>
<feature type="domain" description="PASTA" evidence="13">
    <location>
        <begin position="441"/>
        <end position="507"/>
    </location>
</feature>
<evidence type="ECO:0000313" key="15">
    <source>
        <dbReference type="Proteomes" id="UP000001823"/>
    </source>
</evidence>
<dbReference type="KEGG" id="cpf:CPF_1991"/>
<evidence type="ECO:0000256" key="10">
    <source>
        <dbReference type="SAM" id="MobiDB-lite"/>
    </source>
</evidence>
<feature type="domain" description="Protein kinase" evidence="12">
    <location>
        <begin position="10"/>
        <end position="275"/>
    </location>
</feature>
<dbReference type="eggNOG" id="COG0515">
    <property type="taxonomic scope" value="Bacteria"/>
</dbReference>
<dbReference type="SUPFAM" id="SSF54184">
    <property type="entry name" value="Penicillin-binding protein 2x (pbp-2x), c-terminal domain"/>
    <property type="match status" value="1"/>
</dbReference>
<dbReference type="SMART" id="SM00740">
    <property type="entry name" value="PASTA"/>
    <property type="match status" value="4"/>
</dbReference>
<comment type="catalytic activity">
    <reaction evidence="8">
        <text>L-seryl-[protein] + ATP = O-phospho-L-seryl-[protein] + ADP + H(+)</text>
        <dbReference type="Rhea" id="RHEA:17989"/>
        <dbReference type="Rhea" id="RHEA-COMP:9863"/>
        <dbReference type="Rhea" id="RHEA-COMP:11604"/>
        <dbReference type="ChEBI" id="CHEBI:15378"/>
        <dbReference type="ChEBI" id="CHEBI:29999"/>
        <dbReference type="ChEBI" id="CHEBI:30616"/>
        <dbReference type="ChEBI" id="CHEBI:83421"/>
        <dbReference type="ChEBI" id="CHEBI:456216"/>
        <dbReference type="EC" id="2.7.11.1"/>
    </reaction>
</comment>
<comment type="catalytic activity">
    <reaction evidence="7">
        <text>L-threonyl-[protein] + ATP = O-phospho-L-threonyl-[protein] + ADP + H(+)</text>
        <dbReference type="Rhea" id="RHEA:46608"/>
        <dbReference type="Rhea" id="RHEA-COMP:11060"/>
        <dbReference type="Rhea" id="RHEA-COMP:11605"/>
        <dbReference type="ChEBI" id="CHEBI:15378"/>
        <dbReference type="ChEBI" id="CHEBI:30013"/>
        <dbReference type="ChEBI" id="CHEBI:30616"/>
        <dbReference type="ChEBI" id="CHEBI:61977"/>
        <dbReference type="ChEBI" id="CHEBI:456216"/>
        <dbReference type="EC" id="2.7.11.1"/>
    </reaction>
</comment>
<name>A0A0H2YPB5_CLOP1</name>
<dbReference type="GO" id="GO:0005524">
    <property type="term" value="F:ATP binding"/>
    <property type="evidence" value="ECO:0007669"/>
    <property type="project" value="UniProtKB-UniRule"/>
</dbReference>
<feature type="compositionally biased region" description="Polar residues" evidence="10">
    <location>
        <begin position="659"/>
        <end position="678"/>
    </location>
</feature>
<dbReference type="PaxDb" id="195103-CPF_1991"/>
<feature type="region of interest" description="Disordered" evidence="10">
    <location>
        <begin position="656"/>
        <end position="692"/>
    </location>
</feature>
<evidence type="ECO:0000256" key="2">
    <source>
        <dbReference type="ARBA" id="ARBA00022527"/>
    </source>
</evidence>
<dbReference type="CDD" id="cd06577">
    <property type="entry name" value="PASTA_pknB"/>
    <property type="match status" value="4"/>
</dbReference>
<dbReference type="InterPro" id="IPR011009">
    <property type="entry name" value="Kinase-like_dom_sf"/>
</dbReference>
<dbReference type="PANTHER" id="PTHR43289">
    <property type="entry name" value="MITOGEN-ACTIVATED PROTEIN KINASE KINASE KINASE 20-RELATED"/>
    <property type="match status" value="1"/>
</dbReference>
<dbReference type="PROSITE" id="PS50011">
    <property type="entry name" value="PROTEIN_KINASE_DOM"/>
    <property type="match status" value="1"/>
</dbReference>
<proteinExistence type="predicted"/>
<organism evidence="14 15">
    <name type="scientific">Clostridium perfringens (strain ATCC 13124 / DSM 756 / JCM 1290 / NCIMB 6125 / NCTC 8237 / Type A)</name>
    <dbReference type="NCBI Taxonomy" id="195103"/>
    <lineage>
        <taxon>Bacteria</taxon>
        <taxon>Bacillati</taxon>
        <taxon>Bacillota</taxon>
        <taxon>Clostridia</taxon>
        <taxon>Eubacteriales</taxon>
        <taxon>Clostridiaceae</taxon>
        <taxon>Clostridium</taxon>
    </lineage>
</organism>
<dbReference type="Proteomes" id="UP000001823">
    <property type="component" value="Chromosome"/>
</dbReference>
<dbReference type="Gene3D" id="1.10.510.10">
    <property type="entry name" value="Transferase(Phosphotransferase) domain 1"/>
    <property type="match status" value="1"/>
</dbReference>
<evidence type="ECO:0000256" key="8">
    <source>
        <dbReference type="ARBA" id="ARBA00048679"/>
    </source>
</evidence>
<dbReference type="PROSITE" id="PS00108">
    <property type="entry name" value="PROTEIN_KINASE_ST"/>
    <property type="match status" value="1"/>
</dbReference>
<feature type="domain" description="PASTA" evidence="13">
    <location>
        <begin position="510"/>
        <end position="577"/>
    </location>
</feature>
<dbReference type="PANTHER" id="PTHR43289:SF34">
    <property type="entry name" value="SERINE_THREONINE-PROTEIN KINASE YBDM-RELATED"/>
    <property type="match status" value="1"/>
</dbReference>
<evidence type="ECO:0000259" key="12">
    <source>
        <dbReference type="PROSITE" id="PS50011"/>
    </source>
</evidence>
<dbReference type="FunFam" id="1.10.510.10:FF:000021">
    <property type="entry name" value="Serine/threonine protein kinase"/>
    <property type="match status" value="1"/>
</dbReference>
<dbReference type="NCBIfam" id="NF033483">
    <property type="entry name" value="PknB_PASTA_kin"/>
    <property type="match status" value="1"/>
</dbReference>
<feature type="compositionally biased region" description="Basic and acidic residues" evidence="10">
    <location>
        <begin position="679"/>
        <end position="692"/>
    </location>
</feature>
<keyword evidence="6 9" id="KW-0067">ATP-binding</keyword>
<evidence type="ECO:0000256" key="5">
    <source>
        <dbReference type="ARBA" id="ARBA00022777"/>
    </source>
</evidence>
<evidence type="ECO:0000256" key="4">
    <source>
        <dbReference type="ARBA" id="ARBA00022741"/>
    </source>
</evidence>
<dbReference type="GO" id="GO:0004674">
    <property type="term" value="F:protein serine/threonine kinase activity"/>
    <property type="evidence" value="ECO:0007669"/>
    <property type="project" value="UniProtKB-KW"/>
</dbReference>
<keyword evidence="11" id="KW-0812">Transmembrane</keyword>
<dbReference type="HOGENOM" id="CLU_000288_135_2_9"/>
<evidence type="ECO:0000259" key="13">
    <source>
        <dbReference type="PROSITE" id="PS51178"/>
    </source>
</evidence>
<evidence type="ECO:0000256" key="3">
    <source>
        <dbReference type="ARBA" id="ARBA00022679"/>
    </source>
</evidence>
<keyword evidence="4 9" id="KW-0547">Nucleotide-binding</keyword>
<gene>
    <name evidence="14" type="ordered locus">CPF_1991</name>
</gene>
<dbReference type="Gene3D" id="3.30.200.20">
    <property type="entry name" value="Phosphorylase Kinase, domain 1"/>
    <property type="match status" value="1"/>
</dbReference>
<reference evidence="14 15" key="1">
    <citation type="journal article" date="2006" name="Genome Res.">
        <title>Skewed genomic variability in strains of the toxigenic bacterial pathogen, Clostridium perfringens.</title>
        <authorList>
            <person name="Myers G.S."/>
            <person name="Rasko D.A."/>
            <person name="Cheung J.K."/>
            <person name="Ravel J."/>
            <person name="Seshadri R."/>
            <person name="Deboy R.T."/>
            <person name="Ren Q."/>
            <person name="Varga J."/>
            <person name="Awad M.M."/>
            <person name="Brinkac L.M."/>
            <person name="Daugherty S.C."/>
            <person name="Haft D.H."/>
            <person name="Dodson R.J."/>
            <person name="Madupu R."/>
            <person name="Nelson W.C."/>
            <person name="Rosovitz M.J."/>
            <person name="Sullivan S.A."/>
            <person name="Khouri H."/>
            <person name="Dimitrov G.I."/>
            <person name="Watkins K.L."/>
            <person name="Mulligan S."/>
            <person name="Benton J."/>
            <person name="Radune D."/>
            <person name="Fisher D.J."/>
            <person name="Atkins H.S."/>
            <person name="Hiscox T."/>
            <person name="Jost B.H."/>
            <person name="Billington S.J."/>
            <person name="Songer J.G."/>
            <person name="McClane B.A."/>
            <person name="Titball R.W."/>
            <person name="Rood J.I."/>
            <person name="Melville S.B."/>
            <person name="Paulsen I.T."/>
        </authorList>
    </citation>
    <scope>NUCLEOTIDE SEQUENCE [LARGE SCALE GENOMIC DNA]</scope>
    <source>
        <strain evidence="15">ATCC 13124 / DSM 756 / JCM 1290 / NCIMB 6125 / NCTC 8237 / S 107 / Type A</strain>
    </source>
</reference>
<dbReference type="Gene3D" id="3.30.10.20">
    <property type="match status" value="4"/>
</dbReference>
<evidence type="ECO:0000256" key="9">
    <source>
        <dbReference type="PROSITE-ProRule" id="PRU10141"/>
    </source>
</evidence>
<evidence type="ECO:0000256" key="7">
    <source>
        <dbReference type="ARBA" id="ARBA00047899"/>
    </source>
</evidence>
<feature type="region of interest" description="Disordered" evidence="10">
    <location>
        <begin position="277"/>
        <end position="338"/>
    </location>
</feature>
<dbReference type="CDD" id="cd14014">
    <property type="entry name" value="STKc_PknB_like"/>
    <property type="match status" value="1"/>
</dbReference>
<evidence type="ECO:0000256" key="11">
    <source>
        <dbReference type="SAM" id="Phobius"/>
    </source>
</evidence>
<feature type="domain" description="PASTA" evidence="13">
    <location>
        <begin position="376"/>
        <end position="440"/>
    </location>
</feature>
<dbReference type="InterPro" id="IPR000719">
    <property type="entry name" value="Prot_kinase_dom"/>
</dbReference>
<accession>A0A0H2YPB5</accession>
<dbReference type="InterPro" id="IPR008271">
    <property type="entry name" value="Ser/Thr_kinase_AS"/>
</dbReference>
<protein>
    <recommendedName>
        <fullName evidence="1">non-specific serine/threonine protein kinase</fullName>
        <ecNumber evidence="1">2.7.11.1</ecNumber>
    </recommendedName>
</protein>
<dbReference type="AlphaFoldDB" id="A0A0H2YPB5"/>
<dbReference type="InterPro" id="IPR005543">
    <property type="entry name" value="PASTA_dom"/>
</dbReference>
<sequence length="692" mass="75734">MIGKILGNRYELLQCVGEGGMSFVYKARCRKLNRFVAVKILKDEFKNNEEIVRRFKKEATAIANLSNPNVVNVLDVGTQDDINYIVMEYVEGKTLKDIIKEKGALPYEVAISIGIKVAKALECAHKSGIIHRDVKPQNILVTEEGVVKVTDFGIAKSMDSSTIAHTNSVMGSAHYFSPEQAKGTYTDYRTDLYSLGIVLYEMVTGVVPFNGDSPVTVAVKHIQEKAIPPKNINQNIPNSLNDLIMKAMEKDPVNRYQTAKEIIGDLEKIKKDPNVTISSKSAEDEDQFTRVMSPVVVPNTETNNSEPDEDDEDDDEYYEDDEDEDEEENNIQTKPQKAINKKKKKSPILIIIATILVVALGITLGFLGMKKFMEGGKDVKIPNVVGEKVEDAKSKLEGLGLKVLEVTEESDQEKGIVLKVDPNVDSTVKTGSEVKLTVSGGEGQIKVPNLADMSSDEVRRTLKSLGLELVEDEKYSDKVPSGKVISQSPNANELVDKGSKVKVVFSKGKEIKKVSVPSLVNMNIDSVKNNLNDIGLKLGEVKYEYSDSVQQGQVISQSPNANEPVDEGSKVSITISKGKEIKTTTLNIPDVSGKSVDEAKSILANAGVEANAVKGEAAKSEEEAGKVYSQSQSGSITLKEGEKITITINYYGDYIKPVQPSQSDKTNQSEQQTQSPDQSTEKPKDPAHPGNN</sequence>
<feature type="binding site" evidence="9">
    <location>
        <position position="39"/>
    </location>
    <ligand>
        <name>ATP</name>
        <dbReference type="ChEBI" id="CHEBI:30616"/>
    </ligand>
</feature>
<dbReference type="EC" id="2.7.11.1" evidence="1"/>
<dbReference type="RefSeq" id="WP_003458522.1">
    <property type="nucleotide sequence ID" value="NC_008261.1"/>
</dbReference>
<dbReference type="Pfam" id="PF00069">
    <property type="entry name" value="Pkinase"/>
    <property type="match status" value="1"/>
</dbReference>
<keyword evidence="11" id="KW-0472">Membrane</keyword>
<dbReference type="PROSITE" id="PS00107">
    <property type="entry name" value="PROTEIN_KINASE_ATP"/>
    <property type="match status" value="1"/>
</dbReference>
<evidence type="ECO:0000313" key="14">
    <source>
        <dbReference type="EMBL" id="ABG82630.1"/>
    </source>
</evidence>
<dbReference type="PROSITE" id="PS51178">
    <property type="entry name" value="PASTA"/>
    <property type="match status" value="4"/>
</dbReference>
<feature type="domain" description="PASTA" evidence="13">
    <location>
        <begin position="582"/>
        <end position="650"/>
    </location>
</feature>
<keyword evidence="15" id="KW-1185">Reference proteome</keyword>
<dbReference type="InterPro" id="IPR017441">
    <property type="entry name" value="Protein_kinase_ATP_BS"/>
</dbReference>
<keyword evidence="5 14" id="KW-0418">Kinase</keyword>
<dbReference type="SMART" id="SM00220">
    <property type="entry name" value="S_TKc"/>
    <property type="match status" value="1"/>
</dbReference>